<organism evidence="1 2">
    <name type="scientific">Cyclotella atomus</name>
    <dbReference type="NCBI Taxonomy" id="382360"/>
    <lineage>
        <taxon>Eukaryota</taxon>
        <taxon>Sar</taxon>
        <taxon>Stramenopiles</taxon>
        <taxon>Ochrophyta</taxon>
        <taxon>Bacillariophyta</taxon>
        <taxon>Coscinodiscophyceae</taxon>
        <taxon>Thalassiosirophycidae</taxon>
        <taxon>Stephanodiscales</taxon>
        <taxon>Stephanodiscaceae</taxon>
        <taxon>Cyclotella</taxon>
    </lineage>
</organism>
<dbReference type="InterPro" id="IPR036770">
    <property type="entry name" value="Ankyrin_rpt-contain_sf"/>
</dbReference>
<dbReference type="AlphaFoldDB" id="A0ABD3NN36"/>
<name>A0ABD3NN36_9STRA</name>
<keyword evidence="2" id="KW-1185">Reference proteome</keyword>
<protein>
    <submittedName>
        <fullName evidence="1">Uncharacterized protein</fullName>
    </submittedName>
</protein>
<evidence type="ECO:0000313" key="1">
    <source>
        <dbReference type="EMBL" id="KAL3776151.1"/>
    </source>
</evidence>
<sequence>MLSPTDTNRLQPYTIHVLNPTSHGSLLRDWKVSCWLAFAADLVGGEIMNDYMMNMAWHDSQYLFRLTSTFGWEEVESFCDQLVREIEGAASKDAIKDVEDTYVSSCSPSTFNDSLHSRGGRTFKALEDWLELAKNQLMYQDQWGNNCLHAASYVRPPAEIINALFEVGRAIWKFSTIMPRIPIWAMPSKDNSTPFLVACSTGTSFEGILRYLAEIDHYIEQQWVSPYARMLVLHPDNQGTTPLRGWSSFHNGKWIYFPNANLTDYIDVATRMLWHATRSVYPEYPITKEMILLRSTQIASQFPESLIHLLFADDDNETLAMSRDFKRRMPLHNAIDAHEATPGLFYDLICYGAKETVTAESLLTYECNHCHERNRICVIELLLTWYPNAARENYPSGGQTPLCRALSRGDHWHTPHSERGVIQMLCDSAPDKLEEIDSETGLYPFMLAATIHGECSSETDVVDTIYQLLRHHPQPIIDSLQQN</sequence>
<comment type="caution">
    <text evidence="1">The sequence shown here is derived from an EMBL/GenBank/DDBJ whole genome shotgun (WGS) entry which is preliminary data.</text>
</comment>
<gene>
    <name evidence="1" type="ORF">ACHAWO_004472</name>
</gene>
<dbReference type="EMBL" id="JALLPJ020001114">
    <property type="protein sequence ID" value="KAL3776151.1"/>
    <property type="molecule type" value="Genomic_DNA"/>
</dbReference>
<dbReference type="Proteomes" id="UP001530400">
    <property type="component" value="Unassembled WGS sequence"/>
</dbReference>
<evidence type="ECO:0000313" key="2">
    <source>
        <dbReference type="Proteomes" id="UP001530400"/>
    </source>
</evidence>
<reference evidence="1 2" key="1">
    <citation type="submission" date="2024-10" db="EMBL/GenBank/DDBJ databases">
        <title>Updated reference genomes for cyclostephanoid diatoms.</title>
        <authorList>
            <person name="Roberts W.R."/>
            <person name="Alverson A.J."/>
        </authorList>
    </citation>
    <scope>NUCLEOTIDE SEQUENCE [LARGE SCALE GENOMIC DNA]</scope>
    <source>
        <strain evidence="1 2">AJA010-31</strain>
    </source>
</reference>
<proteinExistence type="predicted"/>
<dbReference type="Gene3D" id="1.25.40.20">
    <property type="entry name" value="Ankyrin repeat-containing domain"/>
    <property type="match status" value="1"/>
</dbReference>
<accession>A0ABD3NN36</accession>